<evidence type="ECO:0000313" key="4">
    <source>
        <dbReference type="Proteomes" id="UP000245765"/>
    </source>
</evidence>
<dbReference type="OrthoDB" id="9770043at2"/>
<sequence length="384" mass="41107">MRVLRGALLACLLAGAAHAQPVLSESRPPEVAGVRLVTVAEGLERPWGMAFLPDGAILVTERPGRLRIVRDGVLDPTPIAGVPAVHAQGQGGLLDVALHPDFARNRTIFLSYAHGSAQANRTRLASAVLDGTALRDLRVLFEVNREKPANAHFGSRILFLPDGSLLLTIGDGGNPPNSLDGRLIRENAQDLSNHLGKILRLNADGSAPADNPYAGRADARAEIWTVGNRNSQGIAWDPIRNAVWANEHGSSGGDELNRIERGRNYGWPVASHSVEYRGGAQIGVGRSAPGTTDPVLVWMTTTAPSGLAVYTGDRFPAWRGDLFSGGLRGQDVRRIRLDPAGRVLGEETIPVGRRVRDVRQGPDGLLYLLTDEPSGARIIRVEPG</sequence>
<keyword evidence="4" id="KW-1185">Reference proteome</keyword>
<feature type="signal peptide" evidence="1">
    <location>
        <begin position="1"/>
        <end position="19"/>
    </location>
</feature>
<name>A0A317FI36_9PROT</name>
<evidence type="ECO:0000256" key="1">
    <source>
        <dbReference type="SAM" id="SignalP"/>
    </source>
</evidence>
<dbReference type="EMBL" id="QGNA01000001">
    <property type="protein sequence ID" value="PWS38761.1"/>
    <property type="molecule type" value="Genomic_DNA"/>
</dbReference>
<dbReference type="InterPro" id="IPR011042">
    <property type="entry name" value="6-blade_b-propeller_TolB-like"/>
</dbReference>
<keyword evidence="1" id="KW-0732">Signal</keyword>
<reference evidence="4" key="1">
    <citation type="submission" date="2018-05" db="EMBL/GenBank/DDBJ databases">
        <authorList>
            <person name="Du Z."/>
            <person name="Wang X."/>
        </authorList>
    </citation>
    <scope>NUCLEOTIDE SEQUENCE [LARGE SCALE GENOMIC DNA]</scope>
    <source>
        <strain evidence="4">CQN31</strain>
    </source>
</reference>
<proteinExistence type="predicted"/>
<evidence type="ECO:0000313" key="3">
    <source>
        <dbReference type="EMBL" id="PWS38761.1"/>
    </source>
</evidence>
<comment type="caution">
    <text evidence="3">The sequence shown here is derived from an EMBL/GenBank/DDBJ whole genome shotgun (WGS) entry which is preliminary data.</text>
</comment>
<dbReference type="AlphaFoldDB" id="A0A317FI36"/>
<dbReference type="Gene3D" id="2.120.10.30">
    <property type="entry name" value="TolB, C-terminal domain"/>
    <property type="match status" value="1"/>
</dbReference>
<dbReference type="RefSeq" id="WP_109869383.1">
    <property type="nucleotide sequence ID" value="NZ_QGNA01000001.1"/>
</dbReference>
<protein>
    <recommendedName>
        <fullName evidence="2">Glucose/Sorbosone dehydrogenase domain-containing protein</fullName>
    </recommendedName>
</protein>
<gene>
    <name evidence="3" type="ORF">DFH01_05780</name>
</gene>
<dbReference type="InterPro" id="IPR012938">
    <property type="entry name" value="Glc/Sorbosone_DH"/>
</dbReference>
<feature type="domain" description="Glucose/Sorbosone dehydrogenase" evidence="2">
    <location>
        <begin position="43"/>
        <end position="376"/>
    </location>
</feature>
<dbReference type="InterPro" id="IPR011041">
    <property type="entry name" value="Quinoprot_gluc/sorb_DH_b-prop"/>
</dbReference>
<dbReference type="Proteomes" id="UP000245765">
    <property type="component" value="Unassembled WGS sequence"/>
</dbReference>
<dbReference type="SUPFAM" id="SSF50952">
    <property type="entry name" value="Soluble quinoprotein glucose dehydrogenase"/>
    <property type="match status" value="1"/>
</dbReference>
<evidence type="ECO:0000259" key="2">
    <source>
        <dbReference type="Pfam" id="PF07995"/>
    </source>
</evidence>
<accession>A0A317FI36</accession>
<dbReference type="Pfam" id="PF07995">
    <property type="entry name" value="GSDH"/>
    <property type="match status" value="1"/>
</dbReference>
<feature type="chain" id="PRO_5016237318" description="Glucose/Sorbosone dehydrogenase domain-containing protein" evidence="1">
    <location>
        <begin position="20"/>
        <end position="384"/>
    </location>
</feature>
<organism evidence="3 4">
    <name type="scientific">Falsiroseomonas bella</name>
    <dbReference type="NCBI Taxonomy" id="2184016"/>
    <lineage>
        <taxon>Bacteria</taxon>
        <taxon>Pseudomonadati</taxon>
        <taxon>Pseudomonadota</taxon>
        <taxon>Alphaproteobacteria</taxon>
        <taxon>Acetobacterales</taxon>
        <taxon>Roseomonadaceae</taxon>
        <taxon>Falsiroseomonas</taxon>
    </lineage>
</organism>
<dbReference type="PANTHER" id="PTHR19328">
    <property type="entry name" value="HEDGEHOG-INTERACTING PROTEIN"/>
    <property type="match status" value="1"/>
</dbReference>
<dbReference type="PANTHER" id="PTHR19328:SF75">
    <property type="entry name" value="ALDOSE SUGAR DEHYDROGENASE YLII"/>
    <property type="match status" value="1"/>
</dbReference>